<dbReference type="AlphaFoldDB" id="A0A8X6TUA8"/>
<dbReference type="EMBL" id="BMAW01110752">
    <property type="protein sequence ID" value="GFT44767.1"/>
    <property type="molecule type" value="Genomic_DNA"/>
</dbReference>
<evidence type="ECO:0000313" key="2">
    <source>
        <dbReference type="EMBL" id="GFT44767.1"/>
    </source>
</evidence>
<dbReference type="Proteomes" id="UP000887013">
    <property type="component" value="Unassembled WGS sequence"/>
</dbReference>
<evidence type="ECO:0000256" key="1">
    <source>
        <dbReference type="SAM" id="MobiDB-lite"/>
    </source>
</evidence>
<sequence>MISRHGGYPTRKKATTSTHSLKIATDPAFPLVPYLSPLPLLQLHHLYKKSSQISSFSLVNMQREKLLRLIILKLSKPQANLKSQNEIPESRMEQEESCCPNPQQMAPLDCGISTQSKTRRNNRNRSNPDNIPRKIENTYTDNFYEAIELIVNLGEILNEPDSLNT</sequence>
<evidence type="ECO:0000313" key="3">
    <source>
        <dbReference type="Proteomes" id="UP000887013"/>
    </source>
</evidence>
<accession>A0A8X6TUA8</accession>
<proteinExistence type="predicted"/>
<reference evidence="2" key="1">
    <citation type="submission" date="2020-08" db="EMBL/GenBank/DDBJ databases">
        <title>Multicomponent nature underlies the extraordinary mechanical properties of spider dragline silk.</title>
        <authorList>
            <person name="Kono N."/>
            <person name="Nakamura H."/>
            <person name="Mori M."/>
            <person name="Yoshida Y."/>
            <person name="Ohtoshi R."/>
            <person name="Malay A.D."/>
            <person name="Moran D.A.P."/>
            <person name="Tomita M."/>
            <person name="Numata K."/>
            <person name="Arakawa K."/>
        </authorList>
    </citation>
    <scope>NUCLEOTIDE SEQUENCE</scope>
</reference>
<feature type="region of interest" description="Disordered" evidence="1">
    <location>
        <begin position="113"/>
        <end position="134"/>
    </location>
</feature>
<protein>
    <submittedName>
        <fullName evidence="2">Uncharacterized protein</fullName>
    </submittedName>
</protein>
<organism evidence="2 3">
    <name type="scientific">Nephila pilipes</name>
    <name type="common">Giant wood spider</name>
    <name type="synonym">Nephila maculata</name>
    <dbReference type="NCBI Taxonomy" id="299642"/>
    <lineage>
        <taxon>Eukaryota</taxon>
        <taxon>Metazoa</taxon>
        <taxon>Ecdysozoa</taxon>
        <taxon>Arthropoda</taxon>
        <taxon>Chelicerata</taxon>
        <taxon>Arachnida</taxon>
        <taxon>Araneae</taxon>
        <taxon>Araneomorphae</taxon>
        <taxon>Entelegynae</taxon>
        <taxon>Araneoidea</taxon>
        <taxon>Nephilidae</taxon>
        <taxon>Nephila</taxon>
    </lineage>
</organism>
<name>A0A8X6TUA8_NEPPI</name>
<gene>
    <name evidence="2" type="ORF">NPIL_174901</name>
</gene>
<comment type="caution">
    <text evidence="2">The sequence shown here is derived from an EMBL/GenBank/DDBJ whole genome shotgun (WGS) entry which is preliminary data.</text>
</comment>
<keyword evidence="3" id="KW-1185">Reference proteome</keyword>